<gene>
    <name evidence="12" type="ORF">K5L39_13955</name>
</gene>
<dbReference type="SUPFAM" id="SSF50129">
    <property type="entry name" value="GroES-like"/>
    <property type="match status" value="2"/>
</dbReference>
<comment type="cofactor">
    <cofactor evidence="1 10">
        <name>Zn(2+)</name>
        <dbReference type="ChEBI" id="CHEBI:29105"/>
    </cofactor>
</comment>
<evidence type="ECO:0000313" key="13">
    <source>
        <dbReference type="Proteomes" id="UP001299283"/>
    </source>
</evidence>
<dbReference type="PROSITE" id="PS00059">
    <property type="entry name" value="ADH_ZINC"/>
    <property type="match status" value="1"/>
</dbReference>
<evidence type="ECO:0000256" key="7">
    <source>
        <dbReference type="ARBA" id="ARBA00023027"/>
    </source>
</evidence>
<dbReference type="InterPro" id="IPR020843">
    <property type="entry name" value="ER"/>
</dbReference>
<dbReference type="Gene3D" id="3.90.180.10">
    <property type="entry name" value="Medium-chain alcohol dehydrogenases, catalytic domain"/>
    <property type="match status" value="1"/>
</dbReference>
<dbReference type="SUPFAM" id="SSF51735">
    <property type="entry name" value="NAD(P)-binding Rossmann-fold domains"/>
    <property type="match status" value="1"/>
</dbReference>
<keyword evidence="5 10" id="KW-0862">Zinc</keyword>
<comment type="catalytic activity">
    <reaction evidence="8">
        <text>a secondary alcohol + NAD(+) = a ketone + NADH + H(+)</text>
        <dbReference type="Rhea" id="RHEA:10740"/>
        <dbReference type="ChEBI" id="CHEBI:15378"/>
        <dbReference type="ChEBI" id="CHEBI:17087"/>
        <dbReference type="ChEBI" id="CHEBI:35681"/>
        <dbReference type="ChEBI" id="CHEBI:57540"/>
        <dbReference type="ChEBI" id="CHEBI:57945"/>
        <dbReference type="EC" id="1.1.1.1"/>
    </reaction>
</comment>
<evidence type="ECO:0000256" key="5">
    <source>
        <dbReference type="ARBA" id="ARBA00022833"/>
    </source>
</evidence>
<accession>A0ABU5Z061</accession>
<comment type="similarity">
    <text evidence="2 10">Belongs to the zinc-containing alcohol dehydrogenase family.</text>
</comment>
<keyword evidence="4 10" id="KW-0479">Metal-binding</keyword>
<keyword evidence="7" id="KW-0520">NAD</keyword>
<dbReference type="CDD" id="cd08279">
    <property type="entry name" value="Zn_ADH_class_III"/>
    <property type="match status" value="1"/>
</dbReference>
<dbReference type="InterPro" id="IPR036291">
    <property type="entry name" value="NAD(P)-bd_dom_sf"/>
</dbReference>
<evidence type="ECO:0000313" key="12">
    <source>
        <dbReference type="EMBL" id="MEB3070290.1"/>
    </source>
</evidence>
<dbReference type="SMART" id="SM00829">
    <property type="entry name" value="PKS_ER"/>
    <property type="match status" value="1"/>
</dbReference>
<protein>
    <recommendedName>
        <fullName evidence="3">alcohol dehydrogenase</fullName>
        <ecNumber evidence="3">1.1.1.1</ecNumber>
    </recommendedName>
</protein>
<dbReference type="InterPro" id="IPR013154">
    <property type="entry name" value="ADH-like_N"/>
</dbReference>
<dbReference type="NCBIfam" id="TIGR03989">
    <property type="entry name" value="Rxyl_3153"/>
    <property type="match status" value="1"/>
</dbReference>
<dbReference type="PANTHER" id="PTHR43880">
    <property type="entry name" value="ALCOHOL DEHYDROGENASE"/>
    <property type="match status" value="1"/>
</dbReference>
<feature type="domain" description="Enoyl reductase (ER)" evidence="11">
    <location>
        <begin position="10"/>
        <end position="368"/>
    </location>
</feature>
<dbReference type="InterPro" id="IPR002328">
    <property type="entry name" value="ADH_Zn_CS"/>
</dbReference>
<dbReference type="PANTHER" id="PTHR43880:SF12">
    <property type="entry name" value="ALCOHOL DEHYDROGENASE CLASS-3"/>
    <property type="match status" value="1"/>
</dbReference>
<organism evidence="12 13">
    <name type="scientific">[Mycobacterium] vasticus</name>
    <dbReference type="NCBI Taxonomy" id="2875777"/>
    <lineage>
        <taxon>Bacteria</taxon>
        <taxon>Bacillati</taxon>
        <taxon>Actinomycetota</taxon>
        <taxon>Actinomycetes</taxon>
        <taxon>Mycobacteriales</taxon>
        <taxon>Mycobacteriaceae</taxon>
        <taxon>Mycolicibacter</taxon>
    </lineage>
</organism>
<dbReference type="InterPro" id="IPR011032">
    <property type="entry name" value="GroES-like_sf"/>
</dbReference>
<keyword evidence="6 12" id="KW-0560">Oxidoreductase</keyword>
<comment type="catalytic activity">
    <reaction evidence="9">
        <text>a primary alcohol + NAD(+) = an aldehyde + NADH + H(+)</text>
        <dbReference type="Rhea" id="RHEA:10736"/>
        <dbReference type="ChEBI" id="CHEBI:15378"/>
        <dbReference type="ChEBI" id="CHEBI:15734"/>
        <dbReference type="ChEBI" id="CHEBI:17478"/>
        <dbReference type="ChEBI" id="CHEBI:57540"/>
        <dbReference type="ChEBI" id="CHEBI:57945"/>
        <dbReference type="EC" id="1.1.1.1"/>
    </reaction>
</comment>
<evidence type="ECO:0000256" key="9">
    <source>
        <dbReference type="ARBA" id="ARBA00049243"/>
    </source>
</evidence>
<reference evidence="12 13" key="1">
    <citation type="submission" date="2023-12" db="EMBL/GenBank/DDBJ databases">
        <title>Description of new species of Mycobacterium terrae complex isolated from sewage at the Sao Paulo Zoological Park Foundation in Brazil.</title>
        <authorList>
            <person name="Romagnoli C.L."/>
            <person name="Conceicao E.C."/>
            <person name="Machado E."/>
            <person name="Barreto L.B.P.F."/>
            <person name="Sharma A."/>
            <person name="Silva N.M."/>
            <person name="Marques L.E."/>
            <person name="Juliana M.A."/>
            <person name="Lourenco M.C.S."/>
            <person name="Digiampietri L.A."/>
            <person name="Suffys P.N."/>
            <person name="Viana-Niero C."/>
        </authorList>
    </citation>
    <scope>NUCLEOTIDE SEQUENCE [LARGE SCALE GENOMIC DNA]</scope>
    <source>
        <strain evidence="12 13">MYC017</strain>
    </source>
</reference>
<name>A0ABU5Z061_9MYCO</name>
<dbReference type="EMBL" id="JAYJJQ010000012">
    <property type="protein sequence ID" value="MEB3070290.1"/>
    <property type="molecule type" value="Genomic_DNA"/>
</dbReference>
<evidence type="ECO:0000256" key="1">
    <source>
        <dbReference type="ARBA" id="ARBA00001947"/>
    </source>
</evidence>
<evidence type="ECO:0000256" key="6">
    <source>
        <dbReference type="ARBA" id="ARBA00023002"/>
    </source>
</evidence>
<proteinExistence type="inferred from homology"/>
<dbReference type="Gene3D" id="3.40.50.720">
    <property type="entry name" value="NAD(P)-binding Rossmann-like Domain"/>
    <property type="match status" value="1"/>
</dbReference>
<evidence type="ECO:0000256" key="4">
    <source>
        <dbReference type="ARBA" id="ARBA00022723"/>
    </source>
</evidence>
<dbReference type="RefSeq" id="WP_225398663.1">
    <property type="nucleotide sequence ID" value="NZ_JAYJJQ010000012.1"/>
</dbReference>
<keyword evidence="13" id="KW-1185">Reference proteome</keyword>
<sequence>MKIPAAVLWETNQPWSVEDVELDRPKQGEILVKLAAVGLCHSDEHLVTGDLPVPLPIVGGHEGAGVVVQVGPGVQSVSEGDHVVLSFIPSCGRCPSCVDGYQNLCDSGANMLSGLALSDGTHRIHARGHDLGQMCTLGAFAPYVVVHEYSAVVIDRGMPLDKASLLGCGVPTGWGSATHLGEVKAGDTVVVVGAGGIGMNAVQGARFSGARHVVAVDPVALKREQAEIFGATHTAASMEEAMPLVAELTLGRMANVTILTAGVATSEMIAPLLFLTGKHGRAVVTAVAPMSQMEVSLSLVDLAMMQKHIVGGVLGGCNPRTEVPKLVSLYREGHLKLDELVKHTYRLDQINEAYQDMRDGRILRGLVLFDD</sequence>
<evidence type="ECO:0000256" key="10">
    <source>
        <dbReference type="RuleBase" id="RU361277"/>
    </source>
</evidence>
<dbReference type="Pfam" id="PF00107">
    <property type="entry name" value="ADH_zinc_N"/>
    <property type="match status" value="1"/>
</dbReference>
<dbReference type="Proteomes" id="UP001299283">
    <property type="component" value="Unassembled WGS sequence"/>
</dbReference>
<evidence type="ECO:0000256" key="8">
    <source>
        <dbReference type="ARBA" id="ARBA00049164"/>
    </source>
</evidence>
<evidence type="ECO:0000259" key="11">
    <source>
        <dbReference type="SMART" id="SM00829"/>
    </source>
</evidence>
<evidence type="ECO:0000256" key="3">
    <source>
        <dbReference type="ARBA" id="ARBA00013190"/>
    </source>
</evidence>
<dbReference type="InterPro" id="IPR023921">
    <property type="entry name" value="ADH_Zn_actinomycetes"/>
</dbReference>
<dbReference type="EC" id="1.1.1.1" evidence="3"/>
<dbReference type="InterPro" id="IPR013149">
    <property type="entry name" value="ADH-like_C"/>
</dbReference>
<evidence type="ECO:0000256" key="2">
    <source>
        <dbReference type="ARBA" id="ARBA00008072"/>
    </source>
</evidence>
<dbReference type="GO" id="GO:0016491">
    <property type="term" value="F:oxidoreductase activity"/>
    <property type="evidence" value="ECO:0007669"/>
    <property type="project" value="UniProtKB-KW"/>
</dbReference>
<dbReference type="Pfam" id="PF08240">
    <property type="entry name" value="ADH_N"/>
    <property type="match status" value="1"/>
</dbReference>
<comment type="caution">
    <text evidence="12">The sequence shown here is derived from an EMBL/GenBank/DDBJ whole genome shotgun (WGS) entry which is preliminary data.</text>
</comment>